<proteinExistence type="predicted"/>
<accession>A0ABV2AFJ8</accession>
<evidence type="ECO:0000313" key="1">
    <source>
        <dbReference type="EMBL" id="MES1918469.1"/>
    </source>
</evidence>
<keyword evidence="2" id="KW-1185">Reference proteome</keyword>
<evidence type="ECO:0000313" key="2">
    <source>
        <dbReference type="Proteomes" id="UP001439008"/>
    </source>
</evidence>
<dbReference type="Proteomes" id="UP001439008">
    <property type="component" value="Unassembled WGS sequence"/>
</dbReference>
<dbReference type="EMBL" id="JBDODL010000067">
    <property type="protein sequence ID" value="MES1918469.1"/>
    <property type="molecule type" value="Genomic_DNA"/>
</dbReference>
<protein>
    <submittedName>
        <fullName evidence="1">Uncharacterized protein</fullName>
    </submittedName>
</protein>
<comment type="caution">
    <text evidence="1">The sequence shown here is derived from an EMBL/GenBank/DDBJ whole genome shotgun (WGS) entry which is preliminary data.</text>
</comment>
<name>A0ABV2AFJ8_9EUKA</name>
<gene>
    <name evidence="1" type="ORF">MHBO_000434</name>
</gene>
<reference evidence="1 2" key="1">
    <citation type="journal article" date="2024" name="BMC Biol.">
        <title>Comparative genomics of Ascetosporea gives new insight into the evolutionary basis for animal parasitism in Rhizaria.</title>
        <authorList>
            <person name="Hiltunen Thoren M."/>
            <person name="Onut-Brannstrom I."/>
            <person name="Alfjorden A."/>
            <person name="Peckova H."/>
            <person name="Swords F."/>
            <person name="Hooper C."/>
            <person name="Holzer A.S."/>
            <person name="Bass D."/>
            <person name="Burki F."/>
        </authorList>
    </citation>
    <scope>NUCLEOTIDE SEQUENCE [LARGE SCALE GENOMIC DNA]</scope>
    <source>
        <strain evidence="1">20-A016</strain>
    </source>
</reference>
<organism evidence="1 2">
    <name type="scientific">Bonamia ostreae</name>
    <dbReference type="NCBI Taxonomy" id="126728"/>
    <lineage>
        <taxon>Eukaryota</taxon>
        <taxon>Sar</taxon>
        <taxon>Rhizaria</taxon>
        <taxon>Endomyxa</taxon>
        <taxon>Ascetosporea</taxon>
        <taxon>Haplosporida</taxon>
        <taxon>Bonamia</taxon>
    </lineage>
</organism>
<sequence>MINFKIYFLIVFAFSYPMKLRINHDKGAKPTCKMPNIPNMSEKSVFVYDFRLSYLWKMLYDIPMILDPSNLQPMLVLYCHNENNLMEKNETLLDVGLSLCYNQKYYPEPTCNFGYN</sequence>